<sequence>MKSATSVALACLLAVARAHPRGHVWITDSCYPNPGNTDNECSKDLDEGFDWTELDAGPFSSYGGLDFSGFTCLDSAGDNDLGKYIEGKISKGQSSGLQISADGGLGGFSITDFYLSTSKEADVDIIYGMPDGSSCRNVASCSSETTRITNEQCGGAVSVSFHLSEHSEEEECNLGIHSIEFDCGPANVPKTTSSRPVIPTSTGVSPGSTSSLIHSSSIPVVTGGPSTTPRMTTSTVYSTQEVTITSCAPTVVSCPAHSTTVVTSTIAVSTTVCPVTETETSPATLPSSVAPGSKTSTPLIPTAPSTPTGNVPATTPAPSSVVPGSSSPPEGSVTTVVTYETVTTCPVTTTITSGGSEIPTTYSTASTVTLTSTSTVCTRCAPTGTPTGNVPAETTPSPTGVSPGSSSAPGGGSVTTVVTYETVTTCPVTTTITSGGSEIPTTYSTVSTVTRTSTSTVCTKCAPTGIPTGNSPVTGSESETTVAPPSPTSPSTTPSAPCPNSVPKCINTWLTLMPKCKSNSDSSCFCPDSKFTNKVISCIQAWGASDEEIQAALSYFTGICGAYVPQNPGIVTAIPTTITLVPTVAPPSGVAGVTPTASESGIVPPAPTQGPITQAPPATTITYSSYTVTVPQVQFTTGAGTGGEVGLIPATAASTTSSRPLFSTLFTAHSTGPAPSQSSVPVQLTNGVSGTKIPRGFWAAVSAVFGLFVFL</sequence>
<feature type="compositionally biased region" description="Low complexity" evidence="9">
    <location>
        <begin position="314"/>
        <end position="332"/>
    </location>
</feature>
<dbReference type="EMBL" id="MVGC01000278">
    <property type="protein sequence ID" value="RJE20767.1"/>
    <property type="molecule type" value="Genomic_DNA"/>
</dbReference>
<evidence type="ECO:0000256" key="2">
    <source>
        <dbReference type="ARBA" id="ARBA00004613"/>
    </source>
</evidence>
<dbReference type="Proteomes" id="UP000266188">
    <property type="component" value="Unassembled WGS sequence"/>
</dbReference>
<dbReference type="AlphaFoldDB" id="A0A3A2ZHA0"/>
<comment type="similarity">
    <text evidence="3">Belongs to the RBT5 family.</text>
</comment>
<evidence type="ECO:0000256" key="9">
    <source>
        <dbReference type="SAM" id="MobiDB-lite"/>
    </source>
</evidence>
<evidence type="ECO:0000256" key="7">
    <source>
        <dbReference type="ARBA" id="ARBA00023157"/>
    </source>
</evidence>
<feature type="compositionally biased region" description="Polar residues" evidence="9">
    <location>
        <begin position="278"/>
        <end position="287"/>
    </location>
</feature>
<gene>
    <name evidence="12" type="ORF">PHISCL_06886</name>
</gene>
<feature type="region of interest" description="Disordered" evidence="9">
    <location>
        <begin position="468"/>
        <end position="498"/>
    </location>
</feature>
<feature type="region of interest" description="Disordered" evidence="9">
    <location>
        <begin position="383"/>
        <end position="412"/>
    </location>
</feature>
<keyword evidence="6 10" id="KW-0732">Signal</keyword>
<keyword evidence="8" id="KW-0449">Lipoprotein</keyword>
<feature type="region of interest" description="Disordered" evidence="9">
    <location>
        <begin position="278"/>
        <end position="332"/>
    </location>
</feature>
<evidence type="ECO:0000256" key="4">
    <source>
        <dbReference type="ARBA" id="ARBA00022525"/>
    </source>
</evidence>
<keyword evidence="4" id="KW-0964">Secreted</keyword>
<dbReference type="InterPro" id="IPR008427">
    <property type="entry name" value="Extracellular_membr_CFEM_dom"/>
</dbReference>
<evidence type="ECO:0000313" key="12">
    <source>
        <dbReference type="EMBL" id="RJE20767.1"/>
    </source>
</evidence>
<comment type="subcellular location">
    <subcellularLocation>
        <location evidence="1">Membrane</location>
        <topology evidence="1">Lipid-anchor</topology>
        <topology evidence="1">GPI-anchor</topology>
    </subcellularLocation>
    <subcellularLocation>
        <location evidence="2">Secreted</location>
    </subcellularLocation>
</comment>
<feature type="signal peptide" evidence="10">
    <location>
        <begin position="1"/>
        <end position="18"/>
    </location>
</feature>
<evidence type="ECO:0000256" key="3">
    <source>
        <dbReference type="ARBA" id="ARBA00010031"/>
    </source>
</evidence>
<organism evidence="12 13">
    <name type="scientific">Aspergillus sclerotialis</name>
    <dbReference type="NCBI Taxonomy" id="2070753"/>
    <lineage>
        <taxon>Eukaryota</taxon>
        <taxon>Fungi</taxon>
        <taxon>Dikarya</taxon>
        <taxon>Ascomycota</taxon>
        <taxon>Pezizomycotina</taxon>
        <taxon>Eurotiomycetes</taxon>
        <taxon>Eurotiomycetidae</taxon>
        <taxon>Eurotiales</taxon>
        <taxon>Aspergillaceae</taxon>
        <taxon>Aspergillus</taxon>
        <taxon>Aspergillus subgen. Polypaecilum</taxon>
    </lineage>
</organism>
<keyword evidence="7" id="KW-1015">Disulfide bond</keyword>
<proteinExistence type="inferred from homology"/>
<evidence type="ECO:0000313" key="13">
    <source>
        <dbReference type="Proteomes" id="UP000266188"/>
    </source>
</evidence>
<dbReference type="OrthoDB" id="5431405at2759"/>
<evidence type="ECO:0000256" key="5">
    <source>
        <dbReference type="ARBA" id="ARBA00022622"/>
    </source>
</evidence>
<protein>
    <submittedName>
        <fullName evidence="12">Extracellular serine-threonine rich protein</fullName>
    </submittedName>
</protein>
<feature type="compositionally biased region" description="Low complexity" evidence="9">
    <location>
        <begin position="394"/>
        <end position="412"/>
    </location>
</feature>
<dbReference type="STRING" id="2070753.A0A3A2ZHA0"/>
<feature type="region of interest" description="Disordered" evidence="9">
    <location>
        <begin position="192"/>
        <end position="232"/>
    </location>
</feature>
<feature type="compositionally biased region" description="Low complexity" evidence="9">
    <location>
        <begin position="199"/>
        <end position="217"/>
    </location>
</feature>
<dbReference type="GO" id="GO:0098552">
    <property type="term" value="C:side of membrane"/>
    <property type="evidence" value="ECO:0007669"/>
    <property type="project" value="UniProtKB-KW"/>
</dbReference>
<feature type="chain" id="PRO_5017219913" evidence="10">
    <location>
        <begin position="19"/>
        <end position="711"/>
    </location>
</feature>
<evidence type="ECO:0000256" key="8">
    <source>
        <dbReference type="ARBA" id="ARBA00023288"/>
    </source>
</evidence>
<feature type="domain" description="CFEM" evidence="11">
    <location>
        <begin position="499"/>
        <end position="560"/>
    </location>
</feature>
<evidence type="ECO:0000256" key="10">
    <source>
        <dbReference type="SAM" id="SignalP"/>
    </source>
</evidence>
<keyword evidence="5" id="KW-0336">GPI-anchor</keyword>
<evidence type="ECO:0000256" key="6">
    <source>
        <dbReference type="ARBA" id="ARBA00022729"/>
    </source>
</evidence>
<evidence type="ECO:0000259" key="11">
    <source>
        <dbReference type="Pfam" id="PF05730"/>
    </source>
</evidence>
<reference evidence="13" key="1">
    <citation type="submission" date="2017-02" db="EMBL/GenBank/DDBJ databases">
        <authorList>
            <person name="Tafer H."/>
            <person name="Lopandic K."/>
        </authorList>
    </citation>
    <scope>NUCLEOTIDE SEQUENCE [LARGE SCALE GENOMIC DNA]</scope>
    <source>
        <strain evidence="13">CBS 366.77</strain>
    </source>
</reference>
<keyword evidence="5" id="KW-0472">Membrane</keyword>
<feature type="compositionally biased region" description="Low complexity" evidence="9">
    <location>
        <begin position="476"/>
        <end position="495"/>
    </location>
</feature>
<accession>A0A3A2ZHA0</accession>
<evidence type="ECO:0000256" key="1">
    <source>
        <dbReference type="ARBA" id="ARBA00004589"/>
    </source>
</evidence>
<name>A0A3A2ZHA0_9EURO</name>
<dbReference type="GO" id="GO:0005576">
    <property type="term" value="C:extracellular region"/>
    <property type="evidence" value="ECO:0007669"/>
    <property type="project" value="UniProtKB-SubCell"/>
</dbReference>
<keyword evidence="5" id="KW-0325">Glycoprotein</keyword>
<feature type="compositionally biased region" description="Polar residues" evidence="9">
    <location>
        <begin position="293"/>
        <end position="313"/>
    </location>
</feature>
<comment type="caution">
    <text evidence="12">The sequence shown here is derived from an EMBL/GenBank/DDBJ whole genome shotgun (WGS) entry which is preliminary data.</text>
</comment>
<keyword evidence="13" id="KW-1185">Reference proteome</keyword>
<dbReference type="Pfam" id="PF05730">
    <property type="entry name" value="CFEM"/>
    <property type="match status" value="1"/>
</dbReference>